<keyword evidence="1" id="KW-1133">Transmembrane helix</keyword>
<keyword evidence="1" id="KW-0472">Membrane</keyword>
<accession>A0A8T4C7A1</accession>
<sequence length="92" mass="10232">MSTFEYIIIFFILVSILSGFAALMANHHSAWNAAQRLIETNFRVVECSFRSDAASIHYILTPPHACWDYSLALIPVSSPFLLVLGGDANHYG</sequence>
<protein>
    <submittedName>
        <fullName evidence="2">Uncharacterized protein</fullName>
    </submittedName>
</protein>
<evidence type="ECO:0000256" key="1">
    <source>
        <dbReference type="SAM" id="Phobius"/>
    </source>
</evidence>
<gene>
    <name evidence="2" type="ORF">FJY86_03100</name>
</gene>
<reference evidence="2" key="1">
    <citation type="submission" date="2019-03" db="EMBL/GenBank/DDBJ databases">
        <title>Lake Tanganyika Metagenome-Assembled Genomes (MAGs).</title>
        <authorList>
            <person name="Tran P."/>
        </authorList>
    </citation>
    <scope>NUCLEOTIDE SEQUENCE</scope>
    <source>
        <strain evidence="2">M_DeepCast_50m_m2_156</strain>
    </source>
</reference>
<dbReference type="EMBL" id="VGJJ01000022">
    <property type="protein sequence ID" value="MBM3282301.1"/>
    <property type="molecule type" value="Genomic_DNA"/>
</dbReference>
<comment type="caution">
    <text evidence="2">The sequence shown here is derived from an EMBL/GenBank/DDBJ whole genome shotgun (WGS) entry which is preliminary data.</text>
</comment>
<feature type="transmembrane region" description="Helical" evidence="1">
    <location>
        <begin position="6"/>
        <end position="26"/>
    </location>
</feature>
<proteinExistence type="predicted"/>
<name>A0A8T4C7A1_9ARCH</name>
<keyword evidence="1" id="KW-0812">Transmembrane</keyword>
<organism evidence="2 3">
    <name type="scientific">Candidatus Iainarchaeum sp</name>
    <dbReference type="NCBI Taxonomy" id="3101447"/>
    <lineage>
        <taxon>Archaea</taxon>
        <taxon>Candidatus Iainarchaeota</taxon>
        <taxon>Candidatus Iainarchaeia</taxon>
        <taxon>Candidatus Iainarchaeales</taxon>
        <taxon>Candidatus Iainarchaeaceae</taxon>
        <taxon>Candidatus Iainarchaeum</taxon>
    </lineage>
</organism>
<dbReference type="Proteomes" id="UP000774699">
    <property type="component" value="Unassembled WGS sequence"/>
</dbReference>
<evidence type="ECO:0000313" key="2">
    <source>
        <dbReference type="EMBL" id="MBM3282301.1"/>
    </source>
</evidence>
<dbReference type="AlphaFoldDB" id="A0A8T4C7A1"/>
<evidence type="ECO:0000313" key="3">
    <source>
        <dbReference type="Proteomes" id="UP000774699"/>
    </source>
</evidence>